<dbReference type="GO" id="GO:0005737">
    <property type="term" value="C:cytoplasm"/>
    <property type="evidence" value="ECO:0007669"/>
    <property type="project" value="UniProtKB-SubCell"/>
</dbReference>
<evidence type="ECO:0000256" key="1">
    <source>
        <dbReference type="ARBA" id="ARBA00004496"/>
    </source>
</evidence>
<evidence type="ECO:0000256" key="4">
    <source>
        <dbReference type="ARBA" id="ARBA00022490"/>
    </source>
</evidence>
<evidence type="ECO:0000259" key="6">
    <source>
        <dbReference type="Pfam" id="PF02631"/>
    </source>
</evidence>
<dbReference type="Gene3D" id="1.10.10.10">
    <property type="entry name" value="Winged helix-like DNA-binding domain superfamily/Winged helix DNA-binding domain"/>
    <property type="match status" value="2"/>
</dbReference>
<evidence type="ECO:0000313" key="8">
    <source>
        <dbReference type="Proteomes" id="UP000779809"/>
    </source>
</evidence>
<keyword evidence="4 5" id="KW-0963">Cytoplasm</keyword>
<evidence type="ECO:0000256" key="3">
    <source>
        <dbReference type="ARBA" id="ARBA00018111"/>
    </source>
</evidence>
<dbReference type="PANTHER" id="PTHR33602:SF1">
    <property type="entry name" value="REGULATORY PROTEIN RECX FAMILY PROTEIN"/>
    <property type="match status" value="1"/>
</dbReference>
<dbReference type="GO" id="GO:0006282">
    <property type="term" value="P:regulation of DNA repair"/>
    <property type="evidence" value="ECO:0007669"/>
    <property type="project" value="UniProtKB-UniRule"/>
</dbReference>
<dbReference type="Pfam" id="PF02631">
    <property type="entry name" value="RecX_HTH2"/>
    <property type="match status" value="1"/>
</dbReference>
<evidence type="ECO:0000256" key="5">
    <source>
        <dbReference type="HAMAP-Rule" id="MF_01114"/>
    </source>
</evidence>
<comment type="function">
    <text evidence="5">Modulates RecA activity.</text>
</comment>
<reference evidence="7" key="1">
    <citation type="submission" date="2020-07" db="EMBL/GenBank/DDBJ databases">
        <title>Huge and variable diversity of episymbiotic CPR bacteria and DPANN archaea in groundwater ecosystems.</title>
        <authorList>
            <person name="He C.Y."/>
            <person name="Keren R."/>
            <person name="Whittaker M."/>
            <person name="Farag I.F."/>
            <person name="Doudna J."/>
            <person name="Cate J.H.D."/>
            <person name="Banfield J.F."/>
        </authorList>
    </citation>
    <scope>NUCLEOTIDE SEQUENCE</scope>
    <source>
        <strain evidence="7">NC_groundwater_580_Pr5_B-0.1um_64_19</strain>
    </source>
</reference>
<dbReference type="InterPro" id="IPR053924">
    <property type="entry name" value="RecX_HTH_2nd"/>
</dbReference>
<protein>
    <recommendedName>
        <fullName evidence="3 5">Regulatory protein RecX</fullName>
    </recommendedName>
</protein>
<dbReference type="Proteomes" id="UP000779809">
    <property type="component" value="Unassembled WGS sequence"/>
</dbReference>
<dbReference type="HAMAP" id="MF_01114">
    <property type="entry name" value="RecX"/>
    <property type="match status" value="1"/>
</dbReference>
<comment type="subcellular location">
    <subcellularLocation>
        <location evidence="1 5">Cytoplasm</location>
    </subcellularLocation>
</comment>
<dbReference type="AlphaFoldDB" id="A0A932A5S5"/>
<gene>
    <name evidence="5" type="primary">recX</name>
    <name evidence="7" type="ORF">HYX28_00290</name>
</gene>
<dbReference type="PANTHER" id="PTHR33602">
    <property type="entry name" value="REGULATORY PROTEIN RECX FAMILY PROTEIN"/>
    <property type="match status" value="1"/>
</dbReference>
<proteinExistence type="inferred from homology"/>
<evidence type="ECO:0000256" key="2">
    <source>
        <dbReference type="ARBA" id="ARBA00009695"/>
    </source>
</evidence>
<organism evidence="7 8">
    <name type="scientific">Candidatus Korobacter versatilis</name>
    <dbReference type="NCBI Taxonomy" id="658062"/>
    <lineage>
        <taxon>Bacteria</taxon>
        <taxon>Pseudomonadati</taxon>
        <taxon>Acidobacteriota</taxon>
        <taxon>Terriglobia</taxon>
        <taxon>Terriglobales</taxon>
        <taxon>Candidatus Korobacteraceae</taxon>
        <taxon>Candidatus Korobacter</taxon>
    </lineage>
</organism>
<dbReference type="InterPro" id="IPR003783">
    <property type="entry name" value="Regulatory_RecX"/>
</dbReference>
<name>A0A932A5S5_9BACT</name>
<evidence type="ECO:0000313" key="7">
    <source>
        <dbReference type="EMBL" id="MBI2677201.1"/>
    </source>
</evidence>
<dbReference type="InterPro" id="IPR036388">
    <property type="entry name" value="WH-like_DNA-bd_sf"/>
</dbReference>
<feature type="domain" description="RecX second three-helical" evidence="6">
    <location>
        <begin position="65"/>
        <end position="104"/>
    </location>
</feature>
<dbReference type="EMBL" id="JACPNR010000001">
    <property type="protein sequence ID" value="MBI2677201.1"/>
    <property type="molecule type" value="Genomic_DNA"/>
</dbReference>
<comment type="similarity">
    <text evidence="2 5">Belongs to the RecX family.</text>
</comment>
<accession>A0A932A5S5</accession>
<comment type="caution">
    <text evidence="7">The sequence shown here is derived from an EMBL/GenBank/DDBJ whole genome shotgun (WGS) entry which is preliminary data.</text>
</comment>
<sequence length="184" mass="20928">MTFRRARKAYDEAALYEYAIGALGRRMRSVAELKRLMRQRVATQPDGAQLIERVVARLKEQKYLNDSNFAAAYSSYRKDNEKFGRFRVVSELKAKGVHSDVIEKSVSAAYEGSNEEKLARAFLQRKRLKKPTDQKQTARVFRALVRAGYGSRTAISILKHWEVDDEVLTALEAEAVETPAEPGE</sequence>